<dbReference type="EMBL" id="CP022604">
    <property type="protein sequence ID" value="ASV85960.1"/>
    <property type="molecule type" value="Genomic_DNA"/>
</dbReference>
<dbReference type="Proteomes" id="UP000215256">
    <property type="component" value="Chromosome 1"/>
</dbReference>
<organism evidence="1 2">
    <name type="scientific">Ochrobactrum quorumnocens</name>
    <dbReference type="NCBI Taxonomy" id="271865"/>
    <lineage>
        <taxon>Bacteria</taxon>
        <taxon>Pseudomonadati</taxon>
        <taxon>Pseudomonadota</taxon>
        <taxon>Alphaproteobacteria</taxon>
        <taxon>Hyphomicrobiales</taxon>
        <taxon>Brucellaceae</taxon>
        <taxon>Brucella/Ochrobactrum group</taxon>
        <taxon>Ochrobactrum</taxon>
    </lineage>
</organism>
<protein>
    <submittedName>
        <fullName evidence="1">Uncharacterized protein</fullName>
    </submittedName>
</protein>
<dbReference type="KEGG" id="och:CES85_0851"/>
<dbReference type="AlphaFoldDB" id="A0A248UHF4"/>
<gene>
    <name evidence="1" type="ORF">CES85_0851</name>
</gene>
<evidence type="ECO:0000313" key="2">
    <source>
        <dbReference type="Proteomes" id="UP000215256"/>
    </source>
</evidence>
<name>A0A248UHF4_9HYPH</name>
<dbReference type="RefSeq" id="WP_157743457.1">
    <property type="nucleotide sequence ID" value="NZ_CP022604.1"/>
</dbReference>
<sequence>MQLSLSIALPCFDDGDQSSHAETGGRTWHRLWTDQIEDEAAEQRVDT</sequence>
<reference evidence="1 2" key="1">
    <citation type="submission" date="2017-07" db="EMBL/GenBank/DDBJ databases">
        <title>Phylogenetic study on the rhizospheric bacterium Ochrobactrum sp. A44.</title>
        <authorList>
            <person name="Krzyzanowska D.M."/>
            <person name="Ossowicki A."/>
            <person name="Rajewska M."/>
            <person name="Maciag T."/>
            <person name="Kaczynski Z."/>
            <person name="Czerwicka M."/>
            <person name="Jafra S."/>
        </authorList>
    </citation>
    <scope>NUCLEOTIDE SEQUENCE [LARGE SCALE GENOMIC DNA]</scope>
    <source>
        <strain evidence="1 2">A44</strain>
    </source>
</reference>
<proteinExistence type="predicted"/>
<accession>A0A248UHF4</accession>
<evidence type="ECO:0000313" key="1">
    <source>
        <dbReference type="EMBL" id="ASV85960.1"/>
    </source>
</evidence>